<dbReference type="CDD" id="cd07432">
    <property type="entry name" value="PHP_HisPPase"/>
    <property type="match status" value="1"/>
</dbReference>
<dbReference type="RefSeq" id="WP_118197717.1">
    <property type="nucleotide sequence ID" value="NZ_QRHZ01000003.1"/>
</dbReference>
<dbReference type="SUPFAM" id="SSF52540">
    <property type="entry name" value="P-loop containing nucleoside triphosphate hydrolases"/>
    <property type="match status" value="1"/>
</dbReference>
<dbReference type="InterPro" id="IPR016195">
    <property type="entry name" value="Pol/histidinol_Pase-like"/>
</dbReference>
<dbReference type="EMBL" id="QRHZ01000003">
    <property type="protein sequence ID" value="RHG17863.1"/>
    <property type="molecule type" value="Genomic_DNA"/>
</dbReference>
<organism evidence="1 2">
    <name type="scientific">Blautia obeum</name>
    <dbReference type="NCBI Taxonomy" id="40520"/>
    <lineage>
        <taxon>Bacteria</taxon>
        <taxon>Bacillati</taxon>
        <taxon>Bacillota</taxon>
        <taxon>Clostridia</taxon>
        <taxon>Lachnospirales</taxon>
        <taxon>Lachnospiraceae</taxon>
        <taxon>Blautia</taxon>
    </lineage>
</organism>
<comment type="caution">
    <text evidence="1">The sequence shown here is derived from an EMBL/GenBank/DDBJ whole genome shotgun (WGS) entry which is preliminary data.</text>
</comment>
<evidence type="ECO:0000313" key="2">
    <source>
        <dbReference type="Proteomes" id="UP000284220"/>
    </source>
</evidence>
<reference evidence="1 2" key="1">
    <citation type="submission" date="2018-08" db="EMBL/GenBank/DDBJ databases">
        <title>A genome reference for cultivated species of the human gut microbiota.</title>
        <authorList>
            <person name="Zou Y."/>
            <person name="Xue W."/>
            <person name="Luo G."/>
        </authorList>
    </citation>
    <scope>NUCLEOTIDE SEQUENCE [LARGE SCALE GENOMIC DNA]</scope>
    <source>
        <strain evidence="1 2">AM22-9LB</strain>
    </source>
</reference>
<dbReference type="SUPFAM" id="SSF89550">
    <property type="entry name" value="PHP domain-like"/>
    <property type="match status" value="1"/>
</dbReference>
<dbReference type="AlphaFoldDB" id="A0A414SF83"/>
<dbReference type="Proteomes" id="UP000284220">
    <property type="component" value="Unassembled WGS sequence"/>
</dbReference>
<proteinExistence type="predicted"/>
<dbReference type="Gene3D" id="3.20.20.140">
    <property type="entry name" value="Metal-dependent hydrolases"/>
    <property type="match status" value="1"/>
</dbReference>
<dbReference type="GO" id="GO:0006302">
    <property type="term" value="P:double-strand break repair"/>
    <property type="evidence" value="ECO:0007669"/>
    <property type="project" value="InterPro"/>
</dbReference>
<dbReference type="GO" id="GO:0016887">
    <property type="term" value="F:ATP hydrolysis activity"/>
    <property type="evidence" value="ECO:0007669"/>
    <property type="project" value="InterPro"/>
</dbReference>
<sequence length="778" mass="90985">MEQILRNVNIWDLHIHTPVGTPTKKNYENDSTEKFIDTIIDIYNKSINKIGMISFTDHNKINADAYELFMKKSDIAIIPGIEVDIYLSEKDQNSKHIIFYFEEKELINIRQLKDLIEKYINTNTKVIFEDFIMHLVVNHKHFAVSPHAFKQGKRGIDYDWFDEEKANRGTNEFTGLIFPFWEAAGKTDICKAIEFLNEQYNDEDNNQGVIAFSDSADYGKLKDYINNPHQYFRCLNSFKGLLLAGSDPDRIIYENEVRPSSNPSEKIKLIRLSNDLKKINGNNLIEIEFSDRLNVIVGGRGKGKSALLDAIVYSLNENAVEDKLRRKFAEKFHVEIINFNDMSMALDVNFLYFSQSYISKLFDGESQAKLETFFEKEFEHNSDITDGIADLQAQMEKNIGKEVVEDLNINDEFPNFLNIHGESVYLQVHKLQEKSISLLNDRESYYDSIRAILPKNKEIWDEQLRSQLKDFIDILVEKICIANYKWKVDARFSDLMKKKIDDVKKKKSEESRRKIESKRKIEQKLRFLYNKDLERIRQINRLYEIDENLTQFKMKKYEAYGEGNNRFYFVSASNKEHPVEYAKRIIVESVNKSRLKGFDKKSTSEIFKIYATTQLLLDNLKDLIQLSYVFETINNLKELKREKVQKVIYVHDGEYSDLHKTSPGMQTNAIMEYILHCESTIPLFIDQPEDNIDNEARYAQLTKWIRKQKYKRQIILVTHDANIVINGDAENVIIANHTADKFRYDYGALEYGDILDNAAVILDGGKTAIHRRIEKYGE</sequence>
<dbReference type="InterPro" id="IPR027417">
    <property type="entry name" value="P-loop_NTPase"/>
</dbReference>
<accession>A0A414SF83</accession>
<dbReference type="Gene3D" id="3.40.50.300">
    <property type="entry name" value="P-loop containing nucleotide triphosphate hydrolases"/>
    <property type="match status" value="1"/>
</dbReference>
<name>A0A414SF83_9FIRM</name>
<gene>
    <name evidence="1" type="ORF">DW272_07490</name>
</gene>
<evidence type="ECO:0000313" key="1">
    <source>
        <dbReference type="EMBL" id="RHG17863.1"/>
    </source>
</evidence>
<protein>
    <submittedName>
        <fullName evidence="1">Uncharacterized protein</fullName>
    </submittedName>
</protein>